<dbReference type="EMBL" id="PEUT01000017">
    <property type="protein sequence ID" value="PIV13847.1"/>
    <property type="molecule type" value="Genomic_DNA"/>
</dbReference>
<organism evidence="1 2">
    <name type="scientific">Huberarchaeum crystalense</name>
    <dbReference type="NCBI Taxonomy" id="2014257"/>
    <lineage>
        <taxon>Archaea</taxon>
        <taxon>Candidatus Huberarchaeota</taxon>
        <taxon>Candidatus Huberarchaeia</taxon>
        <taxon>Candidatus Huberarchaeales</taxon>
        <taxon>Candidatus Huberarchaeaceae</taxon>
        <taxon>Candidatus Huberarchaeum</taxon>
    </lineage>
</organism>
<dbReference type="AlphaFoldDB" id="A0A2H9M3G4"/>
<name>A0A2H9M3G4_HUBC1</name>
<reference evidence="2" key="1">
    <citation type="submission" date="2017-09" db="EMBL/GenBank/DDBJ databases">
        <title>Depth-based differentiation of microbial function through sediment-hosted aquifers and enrichment of novel symbionts in the deep terrestrial subsurface.</title>
        <authorList>
            <person name="Probst A.J."/>
            <person name="Ladd B."/>
            <person name="Jarett J.K."/>
            <person name="Geller-Mcgrath D.E."/>
            <person name="Sieber C.M.K."/>
            <person name="Emerson J.B."/>
            <person name="Anantharaman K."/>
            <person name="Thomas B.C."/>
            <person name="Malmstrom R."/>
            <person name="Stieglmeier M."/>
            <person name="Klingl A."/>
            <person name="Woyke T."/>
            <person name="Ryan C.M."/>
            <person name="Banfield J.F."/>
        </authorList>
    </citation>
    <scope>NUCLEOTIDE SEQUENCE [LARGE SCALE GENOMIC DNA]</scope>
</reference>
<sequence>SNAISASNITGYVNFSGQIAPNETYTENFTLNIGDAQYPGVYNGTFDIKIIFNDSTEVEINNLGTKVVVQDCTAPNISCHNASGNYNVTNSINISANATDNINVTNVTFSVVNPFGNAYTNLYGVQANNIWTYYNFNDTSYCGTYNYTSCATDNGTTPNNSTDSCVTCNFTIDSFCGDGICSNISVNCGENYTNCLGDCCSQTTTTDISITQSANTTHASYNETINWTVTINNTGDTIVNVTFNNSESNCSFSNITNLQPGNSSNVSCTTTMYCNNITNNVTANATSICNSTKINASETVTANNTCNKPDNSSCIANEQCTNNNCYNKTCRPSTWNCDTTANCNST</sequence>
<protein>
    <recommendedName>
        <fullName evidence="3">DUF11 domain-containing protein</fullName>
    </recommendedName>
</protein>
<dbReference type="Proteomes" id="UP000230713">
    <property type="component" value="Unassembled WGS sequence"/>
</dbReference>
<accession>A0A2H9M3G4</accession>
<evidence type="ECO:0000313" key="1">
    <source>
        <dbReference type="EMBL" id="PIV13847.1"/>
    </source>
</evidence>
<gene>
    <name evidence="1" type="ORF">COS45_00710</name>
</gene>
<feature type="non-terminal residue" evidence="1">
    <location>
        <position position="1"/>
    </location>
</feature>
<feature type="non-terminal residue" evidence="1">
    <location>
        <position position="346"/>
    </location>
</feature>
<evidence type="ECO:0008006" key="3">
    <source>
        <dbReference type="Google" id="ProtNLM"/>
    </source>
</evidence>
<proteinExistence type="predicted"/>
<comment type="caution">
    <text evidence="1">The sequence shown here is derived from an EMBL/GenBank/DDBJ whole genome shotgun (WGS) entry which is preliminary data.</text>
</comment>
<evidence type="ECO:0000313" key="2">
    <source>
        <dbReference type="Proteomes" id="UP000230713"/>
    </source>
</evidence>